<dbReference type="STRING" id="947013.SAMN04488109_4335"/>
<keyword evidence="1" id="KW-0732">Signal</keyword>
<organism evidence="2 3">
    <name type="scientific">Chryseolinea serpens</name>
    <dbReference type="NCBI Taxonomy" id="947013"/>
    <lineage>
        <taxon>Bacteria</taxon>
        <taxon>Pseudomonadati</taxon>
        <taxon>Bacteroidota</taxon>
        <taxon>Cytophagia</taxon>
        <taxon>Cytophagales</taxon>
        <taxon>Fulvivirgaceae</taxon>
        <taxon>Chryseolinea</taxon>
    </lineage>
</organism>
<dbReference type="Proteomes" id="UP000184212">
    <property type="component" value="Unassembled WGS sequence"/>
</dbReference>
<gene>
    <name evidence="2" type="ORF">SAMN04488109_4335</name>
</gene>
<dbReference type="AlphaFoldDB" id="A0A1M5TXV9"/>
<sequence length="301" mass="34185">MTKRAFLLCITLCSFGFGWAQELACTVTINSTQIATSDRGIFRDMKTAIEQFMNSRKWTPDAYKVYEKINCNMLITITKMPSVGNFTASVQIQAARPVYGTNYSSLIFNFADRDWEFEYIESLPLEFNDNTYTTNLTSMLALYAYLIVGVDADTFSELGGTAYFQKALAVVNNAQQSNRAGWQALGGNNRSRYWIVENYNNAQSVDVRKALYSYHRLALDNFEKDPDKSREIILKSLRDVKKMRDINPASILVISFFDAKGKELSNIFSSGNIQVRREVYDIVTAIDPSNTRAGYSKMIEN</sequence>
<name>A0A1M5TXV9_9BACT</name>
<feature type="signal peptide" evidence="1">
    <location>
        <begin position="1"/>
        <end position="20"/>
    </location>
</feature>
<reference evidence="2 3" key="1">
    <citation type="submission" date="2016-11" db="EMBL/GenBank/DDBJ databases">
        <authorList>
            <person name="Jaros S."/>
            <person name="Januszkiewicz K."/>
            <person name="Wedrychowicz H."/>
        </authorList>
    </citation>
    <scope>NUCLEOTIDE SEQUENCE [LARGE SCALE GENOMIC DNA]</scope>
    <source>
        <strain evidence="2 3">DSM 24574</strain>
    </source>
</reference>
<evidence type="ECO:0008006" key="4">
    <source>
        <dbReference type="Google" id="ProtNLM"/>
    </source>
</evidence>
<keyword evidence="3" id="KW-1185">Reference proteome</keyword>
<accession>A0A1M5TXV9</accession>
<dbReference type="OrthoDB" id="9773381at2"/>
<protein>
    <recommendedName>
        <fullName evidence="4">DUF4835 domain-containing protein</fullName>
    </recommendedName>
</protein>
<dbReference type="Pfam" id="PF16119">
    <property type="entry name" value="DUF4835"/>
    <property type="match status" value="1"/>
</dbReference>
<dbReference type="EMBL" id="FQWQ01000003">
    <property type="protein sequence ID" value="SHH55450.1"/>
    <property type="molecule type" value="Genomic_DNA"/>
</dbReference>
<proteinExistence type="predicted"/>
<dbReference type="RefSeq" id="WP_073138133.1">
    <property type="nucleotide sequence ID" value="NZ_FQWQ01000003.1"/>
</dbReference>
<feature type="chain" id="PRO_5009914080" description="DUF4835 domain-containing protein" evidence="1">
    <location>
        <begin position="21"/>
        <end position="301"/>
    </location>
</feature>
<dbReference type="InterPro" id="IPR032274">
    <property type="entry name" value="DUF4835"/>
</dbReference>
<evidence type="ECO:0000313" key="3">
    <source>
        <dbReference type="Proteomes" id="UP000184212"/>
    </source>
</evidence>
<evidence type="ECO:0000313" key="2">
    <source>
        <dbReference type="EMBL" id="SHH55450.1"/>
    </source>
</evidence>
<evidence type="ECO:0000256" key="1">
    <source>
        <dbReference type="SAM" id="SignalP"/>
    </source>
</evidence>